<feature type="region of interest" description="Disordered" evidence="1">
    <location>
        <begin position="28"/>
        <end position="51"/>
    </location>
</feature>
<reference evidence="3" key="1">
    <citation type="submission" date="2025-08" db="UniProtKB">
        <authorList>
            <consortium name="RefSeq"/>
        </authorList>
    </citation>
    <scope>IDENTIFICATION</scope>
</reference>
<keyword evidence="2" id="KW-1185">Reference proteome</keyword>
<dbReference type="GeneID" id="103599443"/>
<feature type="compositionally biased region" description="Acidic residues" evidence="1">
    <location>
        <begin position="37"/>
        <end position="46"/>
    </location>
</feature>
<accession>A0ABM0RME2</accession>
<proteinExistence type="predicted"/>
<organism evidence="2 3">
    <name type="scientific">Galeopterus variegatus</name>
    <name type="common">Malayan flying lemur</name>
    <name type="synonym">Cynocephalus variegatus</name>
    <dbReference type="NCBI Taxonomy" id="482537"/>
    <lineage>
        <taxon>Eukaryota</taxon>
        <taxon>Metazoa</taxon>
        <taxon>Chordata</taxon>
        <taxon>Craniata</taxon>
        <taxon>Vertebrata</taxon>
        <taxon>Euteleostomi</taxon>
        <taxon>Mammalia</taxon>
        <taxon>Eutheria</taxon>
        <taxon>Euarchontoglires</taxon>
        <taxon>Dermoptera</taxon>
        <taxon>Cynocephalidae</taxon>
        <taxon>Galeopterus</taxon>
    </lineage>
</organism>
<name>A0ABM0RME2_GALVR</name>
<evidence type="ECO:0000313" key="3">
    <source>
        <dbReference type="RefSeq" id="XP_008581783.1"/>
    </source>
</evidence>
<dbReference type="RefSeq" id="XP_008581783.1">
    <property type="nucleotide sequence ID" value="XM_008583561.1"/>
</dbReference>
<protein>
    <submittedName>
        <fullName evidence="3">Uncharacterized protein LOC103599443</fullName>
    </submittedName>
</protein>
<evidence type="ECO:0000256" key="1">
    <source>
        <dbReference type="SAM" id="MobiDB-lite"/>
    </source>
</evidence>
<evidence type="ECO:0000313" key="2">
    <source>
        <dbReference type="Proteomes" id="UP000694923"/>
    </source>
</evidence>
<dbReference type="Proteomes" id="UP000694923">
    <property type="component" value="Unplaced"/>
</dbReference>
<sequence length="224" mass="24841">MLQGEEQSRLRAEERWVNSIFKPMSKISPEEDICGKEEEEEEEEEETGNKTLLQVPRRESVWGLVAWPKSSREQALWWEDVYFSLPPLPGPCLGDCSLSTKAMLHSRPTPVSRSTPQTFPSLSSKEGPTSLGDQPQMEPQSASHMKIPKIGPRLPPKTRPQAFPKGSSAPQALRQLAPMAVWPSFIIKTPAKSSPLKGQHAPSARKASHSPGAHDNPLPYFSSK</sequence>
<feature type="compositionally biased region" description="Polar residues" evidence="1">
    <location>
        <begin position="109"/>
        <end position="143"/>
    </location>
</feature>
<feature type="region of interest" description="Disordered" evidence="1">
    <location>
        <begin position="191"/>
        <end position="224"/>
    </location>
</feature>
<feature type="region of interest" description="Disordered" evidence="1">
    <location>
        <begin position="103"/>
        <end position="171"/>
    </location>
</feature>
<gene>
    <name evidence="3" type="primary">LOC103599443</name>
</gene>